<feature type="transmembrane region" description="Helical" evidence="8">
    <location>
        <begin position="7"/>
        <end position="27"/>
    </location>
</feature>
<dbReference type="SMART" id="SM00388">
    <property type="entry name" value="HisKA"/>
    <property type="match status" value="1"/>
</dbReference>
<reference evidence="10" key="2">
    <citation type="journal article" date="2021" name="PeerJ">
        <title>Extensive microbial diversity within the chicken gut microbiome revealed by metagenomics and culture.</title>
        <authorList>
            <person name="Gilroy R."/>
            <person name="Ravi A."/>
            <person name="Getino M."/>
            <person name="Pursley I."/>
            <person name="Horton D.L."/>
            <person name="Alikhan N.F."/>
            <person name="Baker D."/>
            <person name="Gharbi K."/>
            <person name="Hall N."/>
            <person name="Watson M."/>
            <person name="Adriaenssens E.M."/>
            <person name="Foster-Nyarko E."/>
            <person name="Jarju S."/>
            <person name="Secka A."/>
            <person name="Antonio M."/>
            <person name="Oren A."/>
            <person name="Chaudhuri R.R."/>
            <person name="La Ragione R."/>
            <person name="Hildebrand F."/>
            <person name="Pallen M.J."/>
        </authorList>
    </citation>
    <scope>NUCLEOTIDE SEQUENCE</scope>
    <source>
        <strain evidence="10">F1-3629</strain>
    </source>
</reference>
<keyword evidence="8" id="KW-0472">Membrane</keyword>
<evidence type="ECO:0000256" key="8">
    <source>
        <dbReference type="SAM" id="Phobius"/>
    </source>
</evidence>
<feature type="transmembrane region" description="Helical" evidence="8">
    <location>
        <begin position="137"/>
        <end position="162"/>
    </location>
</feature>
<comment type="catalytic activity">
    <reaction evidence="1">
        <text>ATP + protein L-histidine = ADP + protein N-phospho-L-histidine.</text>
        <dbReference type="EC" id="2.7.13.3"/>
    </reaction>
</comment>
<dbReference type="GO" id="GO:0005886">
    <property type="term" value="C:plasma membrane"/>
    <property type="evidence" value="ECO:0007669"/>
    <property type="project" value="TreeGrafter"/>
</dbReference>
<comment type="caution">
    <text evidence="10">The sequence shown here is derived from an EMBL/GenBank/DDBJ whole genome shotgun (WGS) entry which is preliminary data.</text>
</comment>
<evidence type="ECO:0000256" key="7">
    <source>
        <dbReference type="ARBA" id="ARBA00022989"/>
    </source>
</evidence>
<organism evidence="10 11">
    <name type="scientific">Candidatus Cryptobacteroides gallistercoris</name>
    <dbReference type="NCBI Taxonomy" id="2840765"/>
    <lineage>
        <taxon>Bacteria</taxon>
        <taxon>Pseudomonadati</taxon>
        <taxon>Bacteroidota</taxon>
        <taxon>Bacteroidia</taxon>
        <taxon>Bacteroidales</taxon>
        <taxon>Candidatus Cryptobacteroides</taxon>
    </lineage>
</organism>
<evidence type="ECO:0000256" key="1">
    <source>
        <dbReference type="ARBA" id="ARBA00000085"/>
    </source>
</evidence>
<evidence type="ECO:0000313" key="10">
    <source>
        <dbReference type="EMBL" id="MBO8454691.1"/>
    </source>
</evidence>
<dbReference type="InterPro" id="IPR036097">
    <property type="entry name" value="HisK_dim/P_sf"/>
</dbReference>
<dbReference type="Gene3D" id="1.10.287.130">
    <property type="match status" value="1"/>
</dbReference>
<dbReference type="InterPro" id="IPR003594">
    <property type="entry name" value="HATPase_dom"/>
</dbReference>
<dbReference type="Pfam" id="PF02518">
    <property type="entry name" value="HATPase_c"/>
    <property type="match status" value="1"/>
</dbReference>
<dbReference type="PANTHER" id="PTHR45436:SF5">
    <property type="entry name" value="SENSOR HISTIDINE KINASE TRCS"/>
    <property type="match status" value="1"/>
</dbReference>
<dbReference type="InterPro" id="IPR050428">
    <property type="entry name" value="TCS_sensor_his_kinase"/>
</dbReference>
<dbReference type="Gene3D" id="3.30.565.10">
    <property type="entry name" value="Histidine kinase-like ATPase, C-terminal domain"/>
    <property type="match status" value="1"/>
</dbReference>
<protein>
    <recommendedName>
        <fullName evidence="2">histidine kinase</fullName>
        <ecNumber evidence="2">2.7.13.3</ecNumber>
    </recommendedName>
</protein>
<keyword evidence="5 8" id="KW-0812">Transmembrane</keyword>
<keyword evidence="4" id="KW-0808">Transferase</keyword>
<keyword evidence="3" id="KW-0597">Phosphoprotein</keyword>
<feature type="domain" description="Histidine kinase" evidence="9">
    <location>
        <begin position="222"/>
        <end position="423"/>
    </location>
</feature>
<dbReference type="Pfam" id="PF00512">
    <property type="entry name" value="HisKA"/>
    <property type="match status" value="1"/>
</dbReference>
<keyword evidence="6 10" id="KW-0418">Kinase</keyword>
<dbReference type="SMART" id="SM00387">
    <property type="entry name" value="HATPase_c"/>
    <property type="match status" value="1"/>
</dbReference>
<dbReference type="InterPro" id="IPR036890">
    <property type="entry name" value="HATPase_C_sf"/>
</dbReference>
<evidence type="ECO:0000313" key="11">
    <source>
        <dbReference type="Proteomes" id="UP000771749"/>
    </source>
</evidence>
<sequence>MKLIYKISLSLSAVLLVFVTLWGIIFFNAMSSEINDETDDMLEEYSKDIIMRWLSGVRLLSTDNGTNNTYYIKRIPQEYAESVPGIEYEVAYIYIASQSEHEPARIRRQVFMDSDGMYYLLTVAVPTFERADVRRSVMWSIAALYFVLLVVLIAITIAVLRLNLRPFDALMKWLDSYVPGKKNNPVPVCGDVVEFRKLAKAAQSAADRFERQYQIQNEFIGNASHELQTPLAVCSARIELLLDSPDLTRKQAEELVKMQRSVRNLIRLNRTLLMMSRIENGQFLDAEDIDLSSLLSESAAEFGEIYSYRDVHADIEVRKAFPVKMNSQLASVLVGNLLKNAFLHCPEHSRVSIVAEDGMFRVSNDGDRPLDAGKVFTRFYREDSGKEGSTGLGLALVKTVCDNSNLRISYNYDGRHNFVVTRL</sequence>
<evidence type="ECO:0000256" key="2">
    <source>
        <dbReference type="ARBA" id="ARBA00012438"/>
    </source>
</evidence>
<accession>A0A940DP24</accession>
<evidence type="ECO:0000256" key="5">
    <source>
        <dbReference type="ARBA" id="ARBA00022692"/>
    </source>
</evidence>
<dbReference type="GO" id="GO:0000155">
    <property type="term" value="F:phosphorelay sensor kinase activity"/>
    <property type="evidence" value="ECO:0007669"/>
    <property type="project" value="InterPro"/>
</dbReference>
<evidence type="ECO:0000256" key="4">
    <source>
        <dbReference type="ARBA" id="ARBA00022679"/>
    </source>
</evidence>
<dbReference type="InterPro" id="IPR003661">
    <property type="entry name" value="HisK_dim/P_dom"/>
</dbReference>
<dbReference type="CDD" id="cd00082">
    <property type="entry name" value="HisKA"/>
    <property type="match status" value="1"/>
</dbReference>
<dbReference type="SUPFAM" id="SSF55874">
    <property type="entry name" value="ATPase domain of HSP90 chaperone/DNA topoisomerase II/histidine kinase"/>
    <property type="match status" value="1"/>
</dbReference>
<dbReference type="AlphaFoldDB" id="A0A940DP24"/>
<keyword evidence="7 8" id="KW-1133">Transmembrane helix</keyword>
<reference evidence="10" key="1">
    <citation type="submission" date="2020-10" db="EMBL/GenBank/DDBJ databases">
        <authorList>
            <person name="Gilroy R."/>
        </authorList>
    </citation>
    <scope>NUCLEOTIDE SEQUENCE</scope>
    <source>
        <strain evidence="10">F1-3629</strain>
    </source>
</reference>
<dbReference type="EC" id="2.7.13.3" evidence="2"/>
<evidence type="ECO:0000256" key="3">
    <source>
        <dbReference type="ARBA" id="ARBA00022553"/>
    </source>
</evidence>
<evidence type="ECO:0000259" key="9">
    <source>
        <dbReference type="PROSITE" id="PS50109"/>
    </source>
</evidence>
<dbReference type="Proteomes" id="UP000771749">
    <property type="component" value="Unassembled WGS sequence"/>
</dbReference>
<dbReference type="SUPFAM" id="SSF47384">
    <property type="entry name" value="Homodimeric domain of signal transducing histidine kinase"/>
    <property type="match status" value="1"/>
</dbReference>
<dbReference type="EMBL" id="JADIMJ010000125">
    <property type="protein sequence ID" value="MBO8454691.1"/>
    <property type="molecule type" value="Genomic_DNA"/>
</dbReference>
<dbReference type="InterPro" id="IPR005467">
    <property type="entry name" value="His_kinase_dom"/>
</dbReference>
<dbReference type="PANTHER" id="PTHR45436">
    <property type="entry name" value="SENSOR HISTIDINE KINASE YKOH"/>
    <property type="match status" value="1"/>
</dbReference>
<proteinExistence type="predicted"/>
<gene>
    <name evidence="10" type="ORF">IAC07_08235</name>
</gene>
<evidence type="ECO:0000256" key="6">
    <source>
        <dbReference type="ARBA" id="ARBA00022777"/>
    </source>
</evidence>
<name>A0A940DP24_9BACT</name>
<dbReference type="PROSITE" id="PS50109">
    <property type="entry name" value="HIS_KIN"/>
    <property type="match status" value="1"/>
</dbReference>